<dbReference type="EMBL" id="JAGSOJ010000001">
    <property type="protein sequence ID" value="MCM1988411.1"/>
    <property type="molecule type" value="Genomic_DNA"/>
</dbReference>
<proteinExistence type="predicted"/>
<feature type="transmembrane region" description="Helical" evidence="1">
    <location>
        <begin position="169"/>
        <end position="186"/>
    </location>
</feature>
<gene>
    <name evidence="3" type="ORF">KDK92_01555</name>
</gene>
<dbReference type="SMART" id="SM00014">
    <property type="entry name" value="acidPPc"/>
    <property type="match status" value="1"/>
</dbReference>
<feature type="transmembrane region" description="Helical" evidence="1">
    <location>
        <begin position="253"/>
        <end position="271"/>
    </location>
</feature>
<dbReference type="AlphaFoldDB" id="A0A9J6NVW8"/>
<name>A0A9J6NVW8_9CLOT</name>
<keyword evidence="1" id="KW-0812">Transmembrane</keyword>
<dbReference type="SUPFAM" id="SSF48317">
    <property type="entry name" value="Acid phosphatase/Vanadium-dependent haloperoxidase"/>
    <property type="match status" value="1"/>
</dbReference>
<evidence type="ECO:0000256" key="1">
    <source>
        <dbReference type="SAM" id="Phobius"/>
    </source>
</evidence>
<feature type="domain" description="Phosphatidic acid phosphatase type 2/haloperoxidase" evidence="2">
    <location>
        <begin position="45"/>
        <end position="157"/>
    </location>
</feature>
<keyword evidence="1" id="KW-0472">Membrane</keyword>
<evidence type="ECO:0000259" key="2">
    <source>
        <dbReference type="SMART" id="SM00014"/>
    </source>
</evidence>
<feature type="transmembrane region" description="Helical" evidence="1">
    <location>
        <begin position="192"/>
        <end position="212"/>
    </location>
</feature>
<dbReference type="Gene3D" id="1.20.144.10">
    <property type="entry name" value="Phosphatidic acid phosphatase type 2/haloperoxidase"/>
    <property type="match status" value="1"/>
</dbReference>
<reference evidence="3" key="2">
    <citation type="submission" date="2021-04" db="EMBL/GenBank/DDBJ databases">
        <authorList>
            <person name="Dong X."/>
        </authorList>
    </citation>
    <scope>NUCLEOTIDE SEQUENCE</scope>
    <source>
        <strain evidence="3">ZWT</strain>
    </source>
</reference>
<protein>
    <submittedName>
        <fullName evidence="3">Phosphatase PAP2 family protein</fullName>
    </submittedName>
</protein>
<evidence type="ECO:0000313" key="4">
    <source>
        <dbReference type="Proteomes" id="UP001056429"/>
    </source>
</evidence>
<dbReference type="RefSeq" id="WP_250857280.1">
    <property type="nucleotide sequence ID" value="NZ_JAGSOJ010000001.1"/>
</dbReference>
<reference evidence="3" key="1">
    <citation type="journal article" date="2021" name="mSystems">
        <title>Bacteria and Archaea Synergistically Convert Glycine Betaine to Biogenic Methane in the Formosa Cold Seep of the South China Sea.</title>
        <authorList>
            <person name="Li L."/>
            <person name="Zhang W."/>
            <person name="Zhang S."/>
            <person name="Song L."/>
            <person name="Sun Q."/>
            <person name="Zhang H."/>
            <person name="Xiang H."/>
            <person name="Dong X."/>
        </authorList>
    </citation>
    <scope>NUCLEOTIDE SEQUENCE</scope>
    <source>
        <strain evidence="3">ZWT</strain>
    </source>
</reference>
<dbReference type="InterPro" id="IPR036938">
    <property type="entry name" value="PAP2/HPO_sf"/>
</dbReference>
<dbReference type="PANTHER" id="PTHR14969">
    <property type="entry name" value="SPHINGOSINE-1-PHOSPHATE PHOSPHOHYDROLASE"/>
    <property type="match status" value="1"/>
</dbReference>
<dbReference type="PANTHER" id="PTHR14969:SF13">
    <property type="entry name" value="AT30094P"/>
    <property type="match status" value="1"/>
</dbReference>
<feature type="transmembrane region" description="Helical" evidence="1">
    <location>
        <begin position="18"/>
        <end position="42"/>
    </location>
</feature>
<organism evidence="3 4">
    <name type="scientific">Oceanirhabdus seepicola</name>
    <dbReference type="NCBI Taxonomy" id="2828781"/>
    <lineage>
        <taxon>Bacteria</taxon>
        <taxon>Bacillati</taxon>
        <taxon>Bacillota</taxon>
        <taxon>Clostridia</taxon>
        <taxon>Eubacteriales</taxon>
        <taxon>Clostridiaceae</taxon>
        <taxon>Oceanirhabdus</taxon>
    </lineage>
</organism>
<feature type="transmembrane region" description="Helical" evidence="1">
    <location>
        <begin position="115"/>
        <end position="136"/>
    </location>
</feature>
<comment type="caution">
    <text evidence="3">The sequence shown here is derived from an EMBL/GenBank/DDBJ whole genome shotgun (WGS) entry which is preliminary data.</text>
</comment>
<dbReference type="Pfam" id="PF01569">
    <property type="entry name" value="PAP2"/>
    <property type="match status" value="1"/>
</dbReference>
<evidence type="ECO:0000313" key="3">
    <source>
        <dbReference type="EMBL" id="MCM1988411.1"/>
    </source>
</evidence>
<dbReference type="InterPro" id="IPR000326">
    <property type="entry name" value="PAP2/HPO"/>
</dbReference>
<dbReference type="Proteomes" id="UP001056429">
    <property type="component" value="Unassembled WGS sequence"/>
</dbReference>
<keyword evidence="4" id="KW-1185">Reference proteome</keyword>
<feature type="transmembrane region" description="Helical" evidence="1">
    <location>
        <begin position="142"/>
        <end position="162"/>
    </location>
</feature>
<sequence>MEIIKFLQTFSSPVLDNIFIVITLFGEEIFYTLILCIIFWCMDKKLGYKLGFSLFFSMTINGAVKELLNVKRPIGLEGITSLRVETATGMSFPSGHTQSTTTFWTSLMVNFKKRWLYIIGTIIIILVGISRLYLGVHWPSDVIGAIIIGVVCVFISNIIIEFTLEKNNYIPLIIIALVSVLGLLIFHSSDYIKIVGIMIGFILGMIIEQKWIKFDVKANLKQNIMKVLIGLLILVVIKVFFKTILPVGNLGDFIRYGLIGLWVIAGAPYCFKKLMK</sequence>
<keyword evidence="1" id="KW-1133">Transmembrane helix</keyword>
<feature type="transmembrane region" description="Helical" evidence="1">
    <location>
        <begin position="224"/>
        <end position="241"/>
    </location>
</feature>
<accession>A0A9J6NVW8</accession>